<dbReference type="CDD" id="cd18103">
    <property type="entry name" value="SpoU-like_RlmB"/>
    <property type="match status" value="1"/>
</dbReference>
<dbReference type="SUPFAM" id="SSF75217">
    <property type="entry name" value="alpha/beta knot"/>
    <property type="match status" value="1"/>
</dbReference>
<dbReference type="Gene3D" id="3.30.1330.30">
    <property type="match status" value="1"/>
</dbReference>
<dbReference type="GO" id="GO:0016435">
    <property type="term" value="F:rRNA (guanine) methyltransferase activity"/>
    <property type="evidence" value="ECO:0007669"/>
    <property type="project" value="TreeGrafter"/>
</dbReference>
<evidence type="ECO:0000256" key="2">
    <source>
        <dbReference type="ARBA" id="ARBA00022679"/>
    </source>
</evidence>
<evidence type="ECO:0000256" key="1">
    <source>
        <dbReference type="ARBA" id="ARBA00022603"/>
    </source>
</evidence>
<name>A0A432GFR8_9DELT</name>
<accession>A0A432GFR8</accession>
<keyword evidence="2 6" id="KW-0808">Transferase</keyword>
<proteinExistence type="predicted"/>
<evidence type="ECO:0000256" key="4">
    <source>
        <dbReference type="ARBA" id="ARBA00034881"/>
    </source>
</evidence>
<dbReference type="GO" id="GO:0003723">
    <property type="term" value="F:RNA binding"/>
    <property type="evidence" value="ECO:0007669"/>
    <property type="project" value="InterPro"/>
</dbReference>
<dbReference type="InterPro" id="IPR047182">
    <property type="entry name" value="MRM1"/>
</dbReference>
<gene>
    <name evidence="6" type="ORF">DSY98_01860</name>
</gene>
<comment type="caution">
    <text evidence="6">The sequence shown here is derived from an EMBL/GenBank/DDBJ whole genome shotgun (WGS) entry which is preliminary data.</text>
</comment>
<dbReference type="Proteomes" id="UP000286732">
    <property type="component" value="Unassembled WGS sequence"/>
</dbReference>
<dbReference type="NCBIfam" id="TIGR00186">
    <property type="entry name" value="rRNA_methyl_3"/>
    <property type="match status" value="1"/>
</dbReference>
<dbReference type="InterPro" id="IPR001537">
    <property type="entry name" value="SpoU_MeTrfase"/>
</dbReference>
<dbReference type="EMBL" id="QNZM01000072">
    <property type="protein sequence ID" value="RTZ81953.1"/>
    <property type="molecule type" value="Genomic_DNA"/>
</dbReference>
<evidence type="ECO:0000313" key="7">
    <source>
        <dbReference type="Proteomes" id="UP000286732"/>
    </source>
</evidence>
<dbReference type="InterPro" id="IPR029028">
    <property type="entry name" value="Alpha/beta_knot_MTases"/>
</dbReference>
<sequence length="256" mass="28154">MNRKKGAKLKERTELLYGIQPVLGALQHSKRLLNQLYLKKDADSSERLREILILAEKIKLPVSEVPVSQLTVMCPDAVHQGVVLRCGFLPFTSMPDFPQSAVGTQPLLVVLDQIEDPHNLGAIIRTCGFFEVNAVVVTQDHSSGLTPVASKASAGVLEWLPVISVTNLARFLNEQKTKGFWVAGLEGEAPDCFTDFSRDRPLILVLGNEGRGIRRLVRKHCDWLVSIPGNHEVSSLNVSNAAAVALYHLHTLPQTP</sequence>
<dbReference type="GO" id="GO:0005737">
    <property type="term" value="C:cytoplasm"/>
    <property type="evidence" value="ECO:0007669"/>
    <property type="project" value="UniProtKB-ARBA"/>
</dbReference>
<dbReference type="PANTHER" id="PTHR46103:SF1">
    <property type="entry name" value="RRNA METHYLTRANSFERASE 1, MITOCHONDRIAL"/>
    <property type="match status" value="1"/>
</dbReference>
<feature type="domain" description="RNA 2-O ribose methyltransferase substrate binding" evidence="5">
    <location>
        <begin position="15"/>
        <end position="92"/>
    </location>
</feature>
<evidence type="ECO:0000256" key="3">
    <source>
        <dbReference type="ARBA" id="ARBA00022946"/>
    </source>
</evidence>
<evidence type="ECO:0000313" key="6">
    <source>
        <dbReference type="EMBL" id="RTZ81953.1"/>
    </source>
</evidence>
<dbReference type="Pfam" id="PF08032">
    <property type="entry name" value="SpoU_sub_bind"/>
    <property type="match status" value="1"/>
</dbReference>
<reference evidence="6 7" key="1">
    <citation type="submission" date="2018-06" db="EMBL/GenBank/DDBJ databases">
        <title>Combined omics and stable isotope probing to characterize newly discovered Mariana Back-Arc vent microbial communities.</title>
        <authorList>
            <person name="Trembath-Reichert E."/>
            <person name="Huber J.A."/>
        </authorList>
    </citation>
    <scope>NUCLEOTIDE SEQUENCE [LARGE SCALE GENOMIC DNA]</scope>
    <source>
        <strain evidence="6">MAG 63_2</strain>
    </source>
</reference>
<dbReference type="AlphaFoldDB" id="A0A432GFR8"/>
<dbReference type="SUPFAM" id="SSF55315">
    <property type="entry name" value="L30e-like"/>
    <property type="match status" value="1"/>
</dbReference>
<organism evidence="6 7">
    <name type="scientific">SAR324 cluster bacterium</name>
    <dbReference type="NCBI Taxonomy" id="2024889"/>
    <lineage>
        <taxon>Bacteria</taxon>
        <taxon>Deltaproteobacteria</taxon>
        <taxon>SAR324 cluster</taxon>
    </lineage>
</organism>
<dbReference type="InterPro" id="IPR029064">
    <property type="entry name" value="Ribosomal_eL30-like_sf"/>
</dbReference>
<dbReference type="Pfam" id="PF00588">
    <property type="entry name" value="SpoU_methylase"/>
    <property type="match status" value="1"/>
</dbReference>
<dbReference type="Gene3D" id="3.40.1280.10">
    <property type="match status" value="1"/>
</dbReference>
<keyword evidence="1 6" id="KW-0489">Methyltransferase</keyword>
<evidence type="ECO:0000259" key="5">
    <source>
        <dbReference type="SMART" id="SM00967"/>
    </source>
</evidence>
<dbReference type="InterPro" id="IPR004441">
    <property type="entry name" value="rRNA_MeTrfase_TrmH"/>
</dbReference>
<dbReference type="InterPro" id="IPR013123">
    <property type="entry name" value="SpoU_subst-bd"/>
</dbReference>
<dbReference type="InterPro" id="IPR029026">
    <property type="entry name" value="tRNA_m1G_MTases_N"/>
</dbReference>
<dbReference type="PANTHER" id="PTHR46103">
    <property type="entry name" value="RRNA METHYLTRANSFERASE 1, MITOCHONDRIAL"/>
    <property type="match status" value="1"/>
</dbReference>
<keyword evidence="3" id="KW-0809">Transit peptide</keyword>
<protein>
    <recommendedName>
        <fullName evidence="4">rRNA methyltransferase 1, mitochondrial</fullName>
    </recommendedName>
</protein>
<dbReference type="SMART" id="SM00967">
    <property type="entry name" value="SpoU_sub_bind"/>
    <property type="match status" value="1"/>
</dbReference>